<dbReference type="InterPro" id="IPR036291">
    <property type="entry name" value="NAD(P)-bd_dom_sf"/>
</dbReference>
<dbReference type="PANTHER" id="PTHR10366:SF564">
    <property type="entry name" value="STEROL-4-ALPHA-CARBOXYLATE 3-DEHYDROGENASE, DECARBOXYLATING"/>
    <property type="match status" value="1"/>
</dbReference>
<evidence type="ECO:0000313" key="5">
    <source>
        <dbReference type="Proteomes" id="UP001221757"/>
    </source>
</evidence>
<evidence type="ECO:0000259" key="3">
    <source>
        <dbReference type="Pfam" id="PF01073"/>
    </source>
</evidence>
<sequence>VTGASGFLGSHVVLPLLEKGCRVRAYVSIAGTDVGLTRNFNTMAIVLTSEIAHDKFPEALVGVDAVIHLASPLPGQLEPAALLATAIDGTLNTVVQAEKAGIKRIVVTSSIASVMNPQFSFTDQG</sequence>
<proteinExistence type="inferred from homology"/>
<protein>
    <recommendedName>
        <fullName evidence="3">3-beta hydroxysteroid dehydrogenase/isomerase domain-containing protein</fullName>
    </recommendedName>
</protein>
<evidence type="ECO:0000256" key="1">
    <source>
        <dbReference type="ARBA" id="ARBA00023002"/>
    </source>
</evidence>
<dbReference type="Gene3D" id="3.40.50.720">
    <property type="entry name" value="NAD(P)-binding Rossmann-like Domain"/>
    <property type="match status" value="1"/>
</dbReference>
<dbReference type="Proteomes" id="UP001221757">
    <property type="component" value="Unassembled WGS sequence"/>
</dbReference>
<dbReference type="GO" id="GO:0016616">
    <property type="term" value="F:oxidoreductase activity, acting on the CH-OH group of donors, NAD or NADP as acceptor"/>
    <property type="evidence" value="ECO:0007669"/>
    <property type="project" value="InterPro"/>
</dbReference>
<dbReference type="InterPro" id="IPR050425">
    <property type="entry name" value="NAD(P)_dehydrat-like"/>
</dbReference>
<reference evidence="4" key="1">
    <citation type="submission" date="2023-03" db="EMBL/GenBank/DDBJ databases">
        <title>Massive genome expansion in bonnet fungi (Mycena s.s.) driven by repeated elements and novel gene families across ecological guilds.</title>
        <authorList>
            <consortium name="Lawrence Berkeley National Laboratory"/>
            <person name="Harder C.B."/>
            <person name="Miyauchi S."/>
            <person name="Viragh M."/>
            <person name="Kuo A."/>
            <person name="Thoen E."/>
            <person name="Andreopoulos B."/>
            <person name="Lu D."/>
            <person name="Skrede I."/>
            <person name="Drula E."/>
            <person name="Henrissat B."/>
            <person name="Morin E."/>
            <person name="Kohler A."/>
            <person name="Barry K."/>
            <person name="LaButti K."/>
            <person name="Morin E."/>
            <person name="Salamov A."/>
            <person name="Lipzen A."/>
            <person name="Mereny Z."/>
            <person name="Hegedus B."/>
            <person name="Baldrian P."/>
            <person name="Stursova M."/>
            <person name="Weitz H."/>
            <person name="Taylor A."/>
            <person name="Grigoriev I.V."/>
            <person name="Nagy L.G."/>
            <person name="Martin F."/>
            <person name="Kauserud H."/>
        </authorList>
    </citation>
    <scope>NUCLEOTIDE SEQUENCE</scope>
    <source>
        <strain evidence="4">CBHHK067</strain>
    </source>
</reference>
<feature type="non-terminal residue" evidence="4">
    <location>
        <position position="125"/>
    </location>
</feature>
<dbReference type="PANTHER" id="PTHR10366">
    <property type="entry name" value="NAD DEPENDENT EPIMERASE/DEHYDRATASE"/>
    <property type="match status" value="1"/>
</dbReference>
<dbReference type="GO" id="GO:0006694">
    <property type="term" value="P:steroid biosynthetic process"/>
    <property type="evidence" value="ECO:0007669"/>
    <property type="project" value="InterPro"/>
</dbReference>
<evidence type="ECO:0000313" key="4">
    <source>
        <dbReference type="EMBL" id="KAJ7692707.1"/>
    </source>
</evidence>
<gene>
    <name evidence="4" type="ORF">B0H17DRAFT_933830</name>
</gene>
<comment type="caution">
    <text evidence="4">The sequence shown here is derived from an EMBL/GenBank/DDBJ whole genome shotgun (WGS) entry which is preliminary data.</text>
</comment>
<dbReference type="InterPro" id="IPR002225">
    <property type="entry name" value="3Beta_OHSteriod_DH/Estase"/>
</dbReference>
<dbReference type="EMBL" id="JARKIE010000050">
    <property type="protein sequence ID" value="KAJ7692707.1"/>
    <property type="molecule type" value="Genomic_DNA"/>
</dbReference>
<dbReference type="AlphaFoldDB" id="A0AAD7GK12"/>
<keyword evidence="5" id="KW-1185">Reference proteome</keyword>
<organism evidence="4 5">
    <name type="scientific">Mycena rosella</name>
    <name type="common">Pink bonnet</name>
    <name type="synonym">Agaricus rosellus</name>
    <dbReference type="NCBI Taxonomy" id="1033263"/>
    <lineage>
        <taxon>Eukaryota</taxon>
        <taxon>Fungi</taxon>
        <taxon>Dikarya</taxon>
        <taxon>Basidiomycota</taxon>
        <taxon>Agaricomycotina</taxon>
        <taxon>Agaricomycetes</taxon>
        <taxon>Agaricomycetidae</taxon>
        <taxon>Agaricales</taxon>
        <taxon>Marasmiineae</taxon>
        <taxon>Mycenaceae</taxon>
        <taxon>Mycena</taxon>
    </lineage>
</organism>
<dbReference type="Pfam" id="PF01073">
    <property type="entry name" value="3Beta_HSD"/>
    <property type="match status" value="1"/>
</dbReference>
<evidence type="ECO:0000256" key="2">
    <source>
        <dbReference type="ARBA" id="ARBA00023445"/>
    </source>
</evidence>
<keyword evidence="1" id="KW-0560">Oxidoreductase</keyword>
<accession>A0AAD7GK12</accession>
<feature type="domain" description="3-beta hydroxysteroid dehydrogenase/isomerase" evidence="3">
    <location>
        <begin position="1"/>
        <end position="116"/>
    </location>
</feature>
<name>A0AAD7GK12_MYCRO</name>
<comment type="similarity">
    <text evidence="2">Belongs to the NAD(P)-dependent epimerase/dehydratase family. Dihydroflavonol-4-reductase subfamily.</text>
</comment>
<dbReference type="SUPFAM" id="SSF51735">
    <property type="entry name" value="NAD(P)-binding Rossmann-fold domains"/>
    <property type="match status" value="1"/>
</dbReference>